<evidence type="ECO:0000313" key="1">
    <source>
        <dbReference type="EMBL" id="KPY16483.1"/>
    </source>
</evidence>
<dbReference type="Gene3D" id="3.40.50.300">
    <property type="entry name" value="P-loop containing nucleotide triphosphate hydrolases"/>
    <property type="match status" value="1"/>
</dbReference>
<dbReference type="EMBL" id="LJQZ01000145">
    <property type="protein sequence ID" value="KPY16483.1"/>
    <property type="molecule type" value="Genomic_DNA"/>
</dbReference>
<organism evidence="1 2">
    <name type="scientific">Pseudomonas savastanoi pv. phaseolicola</name>
    <name type="common">Pseudomonas syringae pv. phaseolicola</name>
    <dbReference type="NCBI Taxonomy" id="319"/>
    <lineage>
        <taxon>Bacteria</taxon>
        <taxon>Pseudomonadati</taxon>
        <taxon>Pseudomonadota</taxon>
        <taxon>Gammaproteobacteria</taxon>
        <taxon>Pseudomonadales</taxon>
        <taxon>Pseudomonadaceae</taxon>
        <taxon>Pseudomonas</taxon>
    </lineage>
</organism>
<proteinExistence type="predicted"/>
<dbReference type="AlphaFoldDB" id="A0ABD4BFU2"/>
<dbReference type="Proteomes" id="UP000050396">
    <property type="component" value="Unassembled WGS sequence"/>
</dbReference>
<dbReference type="PIRSF" id="PIRSF009320">
    <property type="entry name" value="Nuc_binding_HP_1000"/>
    <property type="match status" value="1"/>
</dbReference>
<dbReference type="Pfam" id="PF07015">
    <property type="entry name" value="VirC1"/>
    <property type="match status" value="1"/>
</dbReference>
<name>A0ABD4BFU2_PSESH</name>
<dbReference type="InterPro" id="IPR009744">
    <property type="entry name" value="VirC1"/>
</dbReference>
<dbReference type="PANTHER" id="PTHR13696">
    <property type="entry name" value="P-LOOP CONTAINING NUCLEOSIDE TRIPHOSPHATE HYDROLASE"/>
    <property type="match status" value="1"/>
</dbReference>
<dbReference type="SUPFAM" id="SSF52540">
    <property type="entry name" value="P-loop containing nucleoside triphosphate hydrolases"/>
    <property type="match status" value="1"/>
</dbReference>
<sequence length="242" mass="26157">MIDTIGAYMPVISFVSPKGGAGKTTSALALATQIAKRVPVTVIDADPNHPIDSWSKGGAVPENMTVISGVTDQTISDTIAEAATKTPFVIVDLEGTAATIVAYAIAESDLVIIPSQGSQLDAEQASRAFGLIRAHERGIQKHKPDYKLPYAVLFTRTSVAIQSRDTRHIRESFKKGGIPFFEVELNERAAFKAMFSYRQTLELLPRNEVSNVDKAIDNAEVFAREVIAKLTPGDAKPMEVEA</sequence>
<dbReference type="CDD" id="cd02042">
    <property type="entry name" value="ParAB_family"/>
    <property type="match status" value="1"/>
</dbReference>
<reference evidence="1 2" key="1">
    <citation type="submission" date="2015-09" db="EMBL/GenBank/DDBJ databases">
        <title>Genome announcement of multiple Pseudomonas syringae strains.</title>
        <authorList>
            <person name="Thakur S."/>
            <person name="Wang P.W."/>
            <person name="Gong Y."/>
            <person name="Weir B.S."/>
            <person name="Guttman D.S."/>
        </authorList>
    </citation>
    <scope>NUCLEOTIDE SEQUENCE [LARGE SCALE GENOMIC DNA]</scope>
    <source>
        <strain evidence="1 2">ICMP2740</strain>
    </source>
</reference>
<evidence type="ECO:0000313" key="2">
    <source>
        <dbReference type="Proteomes" id="UP000050396"/>
    </source>
</evidence>
<dbReference type="PANTHER" id="PTHR13696:SF96">
    <property type="entry name" value="COBQ_COBB_MIND_PARA NUCLEOTIDE BINDING DOMAIN-CONTAINING PROTEIN"/>
    <property type="match status" value="1"/>
</dbReference>
<comment type="caution">
    <text evidence="1">The sequence shown here is derived from an EMBL/GenBank/DDBJ whole genome shotgun (WGS) entry which is preliminary data.</text>
</comment>
<protein>
    <submittedName>
        <fullName evidence="1">ParA protein</fullName>
    </submittedName>
</protein>
<accession>A0ABD4BFU2</accession>
<dbReference type="InterPro" id="IPR050678">
    <property type="entry name" value="DNA_Partitioning_ATPase"/>
</dbReference>
<gene>
    <name evidence="1" type="ORF">ALO55_100762</name>
</gene>
<dbReference type="InterPro" id="IPR027417">
    <property type="entry name" value="P-loop_NTPase"/>
</dbReference>